<dbReference type="InterPro" id="IPR020612">
    <property type="entry name" value="Methylthiotransferase_CS"/>
</dbReference>
<feature type="domain" description="Radical SAM core" evidence="18">
    <location>
        <begin position="150"/>
        <end position="380"/>
    </location>
</feature>
<evidence type="ECO:0000256" key="6">
    <source>
        <dbReference type="ARBA" id="ARBA00022723"/>
    </source>
</evidence>
<dbReference type="CDD" id="cd01335">
    <property type="entry name" value="Radical_SAM"/>
    <property type="match status" value="1"/>
</dbReference>
<evidence type="ECO:0000313" key="20">
    <source>
        <dbReference type="Proteomes" id="UP000198881"/>
    </source>
</evidence>
<feature type="binding site" evidence="14">
    <location>
        <position position="90"/>
    </location>
    <ligand>
        <name>[4Fe-4S] cluster</name>
        <dbReference type="ChEBI" id="CHEBI:49883"/>
        <label>1</label>
    </ligand>
</feature>
<dbReference type="SFLD" id="SFLDG01061">
    <property type="entry name" value="methylthiotransferase"/>
    <property type="match status" value="1"/>
</dbReference>
<dbReference type="SFLD" id="SFLDG01082">
    <property type="entry name" value="B12-binding_domain_containing"/>
    <property type="match status" value="1"/>
</dbReference>
<keyword evidence="2 14" id="KW-0004">4Fe-4S</keyword>
<feature type="binding site" evidence="14">
    <location>
        <position position="168"/>
    </location>
    <ligand>
        <name>[4Fe-4S] cluster</name>
        <dbReference type="ChEBI" id="CHEBI:49883"/>
        <label>2</label>
        <note>4Fe-4S-S-AdoMet</note>
    </ligand>
</feature>
<evidence type="ECO:0000256" key="1">
    <source>
        <dbReference type="ARBA" id="ARBA00003234"/>
    </source>
</evidence>
<dbReference type="InterPro" id="IPR038135">
    <property type="entry name" value="Methylthiotransferase_N_sf"/>
</dbReference>
<evidence type="ECO:0000256" key="9">
    <source>
        <dbReference type="ARBA" id="ARBA00033765"/>
    </source>
</evidence>
<feature type="binding site" evidence="14">
    <location>
        <position position="20"/>
    </location>
    <ligand>
        <name>[4Fe-4S] cluster</name>
        <dbReference type="ChEBI" id="CHEBI:49883"/>
        <label>1</label>
    </ligand>
</feature>
<keyword evidence="3 14" id="KW-0808">Transferase</keyword>
<evidence type="ECO:0000256" key="4">
    <source>
        <dbReference type="ARBA" id="ARBA00022691"/>
    </source>
</evidence>
<evidence type="ECO:0000256" key="5">
    <source>
        <dbReference type="ARBA" id="ARBA00022694"/>
    </source>
</evidence>
<dbReference type="RefSeq" id="WP_091694981.1">
    <property type="nucleotide sequence ID" value="NZ_CAMIGK010000004.1"/>
</dbReference>
<evidence type="ECO:0000256" key="14">
    <source>
        <dbReference type="HAMAP-Rule" id="MF_01864"/>
    </source>
</evidence>
<feature type="region of interest" description="Disordered" evidence="15">
    <location>
        <begin position="478"/>
        <end position="503"/>
    </location>
</feature>
<name>A0A1I7MHL7_9MICC</name>
<evidence type="ECO:0000259" key="17">
    <source>
        <dbReference type="PROSITE" id="PS51449"/>
    </source>
</evidence>
<dbReference type="EC" id="2.8.4.3" evidence="9 14"/>
<keyword evidence="4 14" id="KW-0949">S-adenosyl-L-methionine</keyword>
<dbReference type="SUPFAM" id="SSF102114">
    <property type="entry name" value="Radical SAM enzymes"/>
    <property type="match status" value="1"/>
</dbReference>
<keyword evidence="8 14" id="KW-0411">Iron-sulfur</keyword>
<protein>
    <recommendedName>
        <fullName evidence="11 14">tRNA-2-methylthio-N(6)-dimethylallyladenosine synthase</fullName>
        <ecNumber evidence="9 14">2.8.4.3</ecNumber>
    </recommendedName>
    <alternativeName>
        <fullName evidence="13 14">(Dimethylallyl)adenosine tRNA methylthiotransferase MiaB</fullName>
    </alternativeName>
    <alternativeName>
        <fullName evidence="12 14">tRNA-i(6)A37 methylthiotransferase</fullName>
    </alternativeName>
</protein>
<dbReference type="AlphaFoldDB" id="A0A1I7MHL7"/>
<feature type="compositionally biased region" description="Low complexity" evidence="15">
    <location>
        <begin position="482"/>
        <end position="495"/>
    </location>
</feature>
<proteinExistence type="inferred from homology"/>
<dbReference type="SMART" id="SM00729">
    <property type="entry name" value="Elp3"/>
    <property type="match status" value="1"/>
</dbReference>
<dbReference type="SFLD" id="SFLDS00029">
    <property type="entry name" value="Radical_SAM"/>
    <property type="match status" value="1"/>
</dbReference>
<comment type="function">
    <text evidence="1 14">Catalyzes the methylthiolation of N6-(dimethylallyl)adenosine (i(6)A), leading to the formation of 2-methylthio-N6-(dimethylallyl)adenosine (ms(2)i(6)A) at position 37 in tRNAs that read codons beginning with uridine.</text>
</comment>
<evidence type="ECO:0000256" key="12">
    <source>
        <dbReference type="ARBA" id="ARBA00080698"/>
    </source>
</evidence>
<keyword evidence="6 14" id="KW-0479">Metal-binding</keyword>
<dbReference type="InterPro" id="IPR006463">
    <property type="entry name" value="MiaB_methiolase"/>
</dbReference>
<keyword evidence="7 14" id="KW-0408">Iron</keyword>
<comment type="subcellular location">
    <subcellularLocation>
        <location evidence="14">Cytoplasm</location>
    </subcellularLocation>
</comment>
<comment type="subunit">
    <text evidence="14">Monomer.</text>
</comment>
<dbReference type="Gene3D" id="3.80.30.20">
    <property type="entry name" value="tm_1862 like domain"/>
    <property type="match status" value="1"/>
</dbReference>
<dbReference type="NCBIfam" id="TIGR01574">
    <property type="entry name" value="miaB-methiolase"/>
    <property type="match status" value="1"/>
</dbReference>
<dbReference type="PROSITE" id="PS51918">
    <property type="entry name" value="RADICAL_SAM"/>
    <property type="match status" value="1"/>
</dbReference>
<dbReference type="HAMAP" id="MF_01864">
    <property type="entry name" value="tRNA_metthiotr_MiaB"/>
    <property type="match status" value="1"/>
</dbReference>
<dbReference type="FunFam" id="3.80.30.20:FF:000001">
    <property type="entry name" value="tRNA-2-methylthio-N(6)-dimethylallyladenosine synthase 2"/>
    <property type="match status" value="1"/>
</dbReference>
<dbReference type="EMBL" id="FPCG01000002">
    <property type="protein sequence ID" value="SFV21424.1"/>
    <property type="molecule type" value="Genomic_DNA"/>
</dbReference>
<dbReference type="Proteomes" id="UP000198881">
    <property type="component" value="Unassembled WGS sequence"/>
</dbReference>
<evidence type="ECO:0000256" key="15">
    <source>
        <dbReference type="SAM" id="MobiDB-lite"/>
    </source>
</evidence>
<dbReference type="GO" id="GO:0035597">
    <property type="term" value="F:tRNA-2-methylthio-N(6)-dimethylallyladenosine(37) synthase activity"/>
    <property type="evidence" value="ECO:0007669"/>
    <property type="project" value="UniProtKB-EC"/>
</dbReference>
<dbReference type="InterPro" id="IPR005839">
    <property type="entry name" value="Methylthiotransferase"/>
</dbReference>
<evidence type="ECO:0000259" key="16">
    <source>
        <dbReference type="PROSITE" id="PS50926"/>
    </source>
</evidence>
<evidence type="ECO:0000256" key="10">
    <source>
        <dbReference type="ARBA" id="ARBA00051425"/>
    </source>
</evidence>
<feature type="domain" description="MTTase N-terminal" evidence="17">
    <location>
        <begin position="11"/>
        <end position="127"/>
    </location>
</feature>
<dbReference type="Pfam" id="PF00919">
    <property type="entry name" value="UPF0004"/>
    <property type="match status" value="1"/>
</dbReference>
<keyword evidence="5 14" id="KW-0819">tRNA processing</keyword>
<evidence type="ECO:0000256" key="8">
    <source>
        <dbReference type="ARBA" id="ARBA00023014"/>
    </source>
</evidence>
<reference evidence="19 20" key="1">
    <citation type="submission" date="2016-10" db="EMBL/GenBank/DDBJ databases">
        <authorList>
            <person name="de Groot N.N."/>
        </authorList>
    </citation>
    <scope>NUCLEOTIDE SEQUENCE [LARGE SCALE GENOMIC DNA]</scope>
    <source>
        <strain evidence="19 20">CGMCC 1.7054</strain>
    </source>
</reference>
<feature type="binding site" evidence="14">
    <location>
        <position position="164"/>
    </location>
    <ligand>
        <name>[4Fe-4S] cluster</name>
        <dbReference type="ChEBI" id="CHEBI:49883"/>
        <label>2</label>
        <note>4Fe-4S-S-AdoMet</note>
    </ligand>
</feature>
<dbReference type="InterPro" id="IPR007197">
    <property type="entry name" value="rSAM"/>
</dbReference>
<evidence type="ECO:0000259" key="18">
    <source>
        <dbReference type="PROSITE" id="PS51918"/>
    </source>
</evidence>
<evidence type="ECO:0000256" key="2">
    <source>
        <dbReference type="ARBA" id="ARBA00022485"/>
    </source>
</evidence>
<dbReference type="GO" id="GO:0046872">
    <property type="term" value="F:metal ion binding"/>
    <property type="evidence" value="ECO:0007669"/>
    <property type="project" value="UniProtKB-KW"/>
</dbReference>
<evidence type="ECO:0000256" key="13">
    <source>
        <dbReference type="ARBA" id="ARBA00081141"/>
    </source>
</evidence>
<dbReference type="PROSITE" id="PS01278">
    <property type="entry name" value="MTTASE_RADICAL"/>
    <property type="match status" value="1"/>
</dbReference>
<dbReference type="PROSITE" id="PS50926">
    <property type="entry name" value="TRAM"/>
    <property type="match status" value="1"/>
</dbReference>
<evidence type="ECO:0000256" key="11">
    <source>
        <dbReference type="ARBA" id="ARBA00068570"/>
    </source>
</evidence>
<dbReference type="InterPro" id="IPR058240">
    <property type="entry name" value="rSAM_sf"/>
</dbReference>
<gene>
    <name evidence="14" type="primary">miaB</name>
    <name evidence="19" type="ORF">SAMN04487966_102349</name>
</gene>
<dbReference type="PANTHER" id="PTHR43020:SF2">
    <property type="entry name" value="MITOCHONDRIAL TRNA METHYLTHIOTRANSFERASE CDK5RAP1"/>
    <property type="match status" value="1"/>
</dbReference>
<evidence type="ECO:0000256" key="3">
    <source>
        <dbReference type="ARBA" id="ARBA00022679"/>
    </source>
</evidence>
<dbReference type="FunFam" id="3.40.50.12160:FF:000003">
    <property type="entry name" value="CDK5 regulatory subunit-associated protein 1"/>
    <property type="match status" value="1"/>
</dbReference>
<comment type="similarity">
    <text evidence="14">Belongs to the methylthiotransferase family. MiaB subfamily.</text>
</comment>
<dbReference type="GO" id="GO:0051539">
    <property type="term" value="F:4 iron, 4 sulfur cluster binding"/>
    <property type="evidence" value="ECO:0007669"/>
    <property type="project" value="UniProtKB-UniRule"/>
</dbReference>
<keyword evidence="14" id="KW-0963">Cytoplasm</keyword>
<feature type="domain" description="TRAM" evidence="16">
    <location>
        <begin position="383"/>
        <end position="453"/>
    </location>
</feature>
<dbReference type="NCBIfam" id="TIGR00089">
    <property type="entry name" value="MiaB/RimO family radical SAM methylthiotransferase"/>
    <property type="match status" value="1"/>
</dbReference>
<sequence length="503" mass="54716">MTLTADPRAERTYQVRTFGCQMNVHDSERISGLLESSGYAPAGEGVEPDLVVFNTCAVRENADNRLYGNLGNLRSVKDNHPGMQIAVGGCLAQKDQQTIISKAPWVDVVFGTHNIGSLPALLERSRHNQQAELEILEALEVFPSTLPTKRDSTYSGWVSISVGCNNTCTFCIVPSLRGKEKDRRPGEILAEVQALVDGGAVEVTLLGQNVNTYGVEFGDRGAFAKLLRACGQIEGLERVRFTSPHPASFTEDVIEAMAETPNVMPQLHMPLQSGSDRILKDMRRSYRSAKFLRILDSVRERMPHAAITTDIIVGFPGETEEDFQDTLDVVEASRFSSAFTFQYSIRPGTPAGEMQNQVPKAIVQERFERLTALQDRISAEETQKLVGTCQELLVTAHAGTKGAETGRLSGRAPDNRLVHFSVPAGAEQPRPGDFVTVAITEAHPYHLVADPELDPTGTGYTLRRSRAGDAWDRAQADSCGVPTAGTAPGGATLLGMPTLRPRS</sequence>
<dbReference type="InterPro" id="IPR023404">
    <property type="entry name" value="rSAM_horseshoe"/>
</dbReference>
<dbReference type="InterPro" id="IPR002792">
    <property type="entry name" value="TRAM_dom"/>
</dbReference>
<keyword evidence="20" id="KW-1185">Reference proteome</keyword>
<comment type="catalytic activity">
    <reaction evidence="10 14">
        <text>N(6)-dimethylallyladenosine(37) in tRNA + (sulfur carrier)-SH + AH2 + 2 S-adenosyl-L-methionine = 2-methylsulfanyl-N(6)-dimethylallyladenosine(37) in tRNA + (sulfur carrier)-H + 5'-deoxyadenosine + L-methionine + A + S-adenosyl-L-homocysteine + 2 H(+)</text>
        <dbReference type="Rhea" id="RHEA:37067"/>
        <dbReference type="Rhea" id="RHEA-COMP:10375"/>
        <dbReference type="Rhea" id="RHEA-COMP:10376"/>
        <dbReference type="Rhea" id="RHEA-COMP:14737"/>
        <dbReference type="Rhea" id="RHEA-COMP:14739"/>
        <dbReference type="ChEBI" id="CHEBI:13193"/>
        <dbReference type="ChEBI" id="CHEBI:15378"/>
        <dbReference type="ChEBI" id="CHEBI:17319"/>
        <dbReference type="ChEBI" id="CHEBI:17499"/>
        <dbReference type="ChEBI" id="CHEBI:29917"/>
        <dbReference type="ChEBI" id="CHEBI:57844"/>
        <dbReference type="ChEBI" id="CHEBI:57856"/>
        <dbReference type="ChEBI" id="CHEBI:59789"/>
        <dbReference type="ChEBI" id="CHEBI:64428"/>
        <dbReference type="ChEBI" id="CHEBI:74415"/>
        <dbReference type="ChEBI" id="CHEBI:74417"/>
        <dbReference type="EC" id="2.8.4.3"/>
    </reaction>
</comment>
<evidence type="ECO:0000256" key="7">
    <source>
        <dbReference type="ARBA" id="ARBA00023004"/>
    </source>
</evidence>
<dbReference type="InterPro" id="IPR006638">
    <property type="entry name" value="Elp3/MiaA/NifB-like_rSAM"/>
</dbReference>
<feature type="binding site" evidence="14">
    <location>
        <position position="56"/>
    </location>
    <ligand>
        <name>[4Fe-4S] cluster</name>
        <dbReference type="ChEBI" id="CHEBI:49883"/>
        <label>1</label>
    </ligand>
</feature>
<dbReference type="PANTHER" id="PTHR43020">
    <property type="entry name" value="CDK5 REGULATORY SUBUNIT-ASSOCIATED PROTEIN 1"/>
    <property type="match status" value="1"/>
</dbReference>
<comment type="cofactor">
    <cofactor evidence="14">
        <name>[4Fe-4S] cluster</name>
        <dbReference type="ChEBI" id="CHEBI:49883"/>
    </cofactor>
    <text evidence="14">Binds 2 [4Fe-4S] clusters. One cluster is coordinated with 3 cysteines and an exchangeable S-adenosyl-L-methionine.</text>
</comment>
<dbReference type="GO" id="GO:0005829">
    <property type="term" value="C:cytosol"/>
    <property type="evidence" value="ECO:0007669"/>
    <property type="project" value="TreeGrafter"/>
</dbReference>
<dbReference type="Gene3D" id="3.40.50.12160">
    <property type="entry name" value="Methylthiotransferase, N-terminal domain"/>
    <property type="match status" value="1"/>
</dbReference>
<accession>A0A1I7MHL7</accession>
<evidence type="ECO:0000313" key="19">
    <source>
        <dbReference type="EMBL" id="SFV21424.1"/>
    </source>
</evidence>
<dbReference type="SFLD" id="SFLDF00273">
    <property type="entry name" value="(dimethylallyl)adenosine_tRNA"/>
    <property type="match status" value="1"/>
</dbReference>
<dbReference type="OrthoDB" id="9805215at2"/>
<feature type="binding site" evidence="14">
    <location>
        <position position="171"/>
    </location>
    <ligand>
        <name>[4Fe-4S] cluster</name>
        <dbReference type="ChEBI" id="CHEBI:49883"/>
        <label>2</label>
        <note>4Fe-4S-S-AdoMet</note>
    </ligand>
</feature>
<dbReference type="Pfam" id="PF04055">
    <property type="entry name" value="Radical_SAM"/>
    <property type="match status" value="1"/>
</dbReference>
<dbReference type="InterPro" id="IPR013848">
    <property type="entry name" value="Methylthiotransferase_N"/>
</dbReference>
<dbReference type="STRING" id="574650.SAMN04487966_102349"/>
<dbReference type="PROSITE" id="PS51449">
    <property type="entry name" value="MTTASE_N"/>
    <property type="match status" value="1"/>
</dbReference>
<organism evidence="19 20">
    <name type="scientific">Micrococcus terreus</name>
    <dbReference type="NCBI Taxonomy" id="574650"/>
    <lineage>
        <taxon>Bacteria</taxon>
        <taxon>Bacillati</taxon>
        <taxon>Actinomycetota</taxon>
        <taxon>Actinomycetes</taxon>
        <taxon>Micrococcales</taxon>
        <taxon>Micrococcaceae</taxon>
        <taxon>Micrococcus</taxon>
    </lineage>
</organism>